<accession>A0AAV1I8E1</accession>
<keyword evidence="4" id="KW-1185">Reference proteome</keyword>
<dbReference type="PANTHER" id="PTHR36058">
    <property type="entry name" value="NUCLEOPHOSMIN"/>
    <property type="match status" value="1"/>
</dbReference>
<dbReference type="Proteomes" id="UP001314263">
    <property type="component" value="Unassembled WGS sequence"/>
</dbReference>
<sequence length="313" mass="33864">MVEMGGRRVRQGTMVTSWFAAIFCISLLSSASAQFGGFGGPAAKEAIPAVKSDLPYIRCSVCEALAKNAYRQVKAAKDAQKPGKKLPELELLEMVERMGNPSKDEGEWIAKIDLVESGKILKLEEQEDLGKCGSECRTIQKAAEEILEEHDTDIAEKLWQGKQNRAQFTNWLCYELSGVCKSKPPPLPKDRKRGPAFEIMDPKEAEMEKMLAGMKDMGMGGQVYDRNTIENMVGQDGQGFPGEDDDEDDGEDEAGGRSALDSSVEGAKDVLNKAKDAAGAAVGHAKEGLSKAFSSAKDIVSGFTSKDSTAEEL</sequence>
<evidence type="ECO:0000313" key="4">
    <source>
        <dbReference type="Proteomes" id="UP001314263"/>
    </source>
</evidence>
<evidence type="ECO:0000256" key="1">
    <source>
        <dbReference type="SAM" id="MobiDB-lite"/>
    </source>
</evidence>
<gene>
    <name evidence="3" type="ORF">CVIRNUC_006832</name>
</gene>
<keyword evidence="2" id="KW-0732">Signal</keyword>
<feature type="signal peptide" evidence="2">
    <location>
        <begin position="1"/>
        <end position="33"/>
    </location>
</feature>
<feature type="compositionally biased region" description="Acidic residues" evidence="1">
    <location>
        <begin position="242"/>
        <end position="253"/>
    </location>
</feature>
<evidence type="ECO:0000313" key="3">
    <source>
        <dbReference type="EMBL" id="CAK0783633.1"/>
    </source>
</evidence>
<proteinExistence type="predicted"/>
<evidence type="ECO:0000256" key="2">
    <source>
        <dbReference type="SAM" id="SignalP"/>
    </source>
</evidence>
<feature type="region of interest" description="Disordered" evidence="1">
    <location>
        <begin position="232"/>
        <end position="268"/>
    </location>
</feature>
<dbReference type="AlphaFoldDB" id="A0AAV1I8E1"/>
<dbReference type="PANTHER" id="PTHR36058:SF1">
    <property type="entry name" value="NUCLEOPHOSMIN"/>
    <property type="match status" value="1"/>
</dbReference>
<organism evidence="3 4">
    <name type="scientific">Coccomyxa viridis</name>
    <dbReference type="NCBI Taxonomy" id="1274662"/>
    <lineage>
        <taxon>Eukaryota</taxon>
        <taxon>Viridiplantae</taxon>
        <taxon>Chlorophyta</taxon>
        <taxon>core chlorophytes</taxon>
        <taxon>Trebouxiophyceae</taxon>
        <taxon>Trebouxiophyceae incertae sedis</taxon>
        <taxon>Coccomyxaceae</taxon>
        <taxon>Coccomyxa</taxon>
    </lineage>
</organism>
<protein>
    <submittedName>
        <fullName evidence="3">Uncharacterized protein</fullName>
    </submittedName>
</protein>
<reference evidence="3 4" key="1">
    <citation type="submission" date="2023-10" db="EMBL/GenBank/DDBJ databases">
        <authorList>
            <person name="Maclean D."/>
            <person name="Macfadyen A."/>
        </authorList>
    </citation>
    <scope>NUCLEOTIDE SEQUENCE [LARGE SCALE GENOMIC DNA]</scope>
</reference>
<name>A0AAV1I8E1_9CHLO</name>
<feature type="chain" id="PRO_5043841545" evidence="2">
    <location>
        <begin position="34"/>
        <end position="313"/>
    </location>
</feature>
<comment type="caution">
    <text evidence="3">The sequence shown here is derived from an EMBL/GenBank/DDBJ whole genome shotgun (WGS) entry which is preliminary data.</text>
</comment>
<dbReference type="EMBL" id="CAUYUE010000009">
    <property type="protein sequence ID" value="CAK0783633.1"/>
    <property type="molecule type" value="Genomic_DNA"/>
</dbReference>